<evidence type="ECO:0000259" key="22">
    <source>
        <dbReference type="PROSITE" id="PS51659"/>
    </source>
</evidence>
<dbReference type="InterPro" id="IPR045573">
    <property type="entry name" value="Fut8_N_cat"/>
</dbReference>
<proteinExistence type="inferred from homology"/>
<evidence type="ECO:0000256" key="13">
    <source>
        <dbReference type="ARBA" id="ARBA00023157"/>
    </source>
</evidence>
<sequence>MTISVGKAIVALLGVWLVVIFLMTGPLLHSSEGDEHITRRLTKAMNDLELLKRQNDELRSLLSDFKIVSDDSEKSKDQLLHKLQQKLNKANHSVEKKLPSITDKSCDPTKEFEVLRRKVITDITEMWYFMTYELKKLKSAIQDENTKSQVQQMLETGADYKRVLLHNMRNLSDIDGLAEWRKAEHEKLSNLIQDRLHKLQNPEDCSKAKKVVCNLNKGCGYGCQIHHAVYCLIIAYGTSRTLILKSKGWRYNKEGWETVFKPVSETCTDAQGRSHSVWPGSDDTQVIDLPIIDSISPRPPFLPLAIPKDISDRLIRLHDDPIVWWVSQFLKYLLRPQENLQKVINETTASLGFKKPIVGIHVRRTDKVGTEAAFHNIYEYMEHVKEFYRQLELHHPVPVKRVYIASDDPSVFEEAKKKFPTFTFVGDPSIAKSASVATRYSDASLKGIILDIHFLSSCDYLVCTFSSQVCRIAYEIMQSMNPDGANAFTSLDDIYYFGGQNAHNHRAIYSHTPMRPDEIALEPGDLIGIAGNHWNGFSKGVNRRTKQQGLYPSYKAINKIDVVEFP</sequence>
<comment type="pathway">
    <text evidence="2 15">Protein modification; protein glycosylation.</text>
</comment>
<evidence type="ECO:0000256" key="14">
    <source>
        <dbReference type="ARBA" id="ARBA00093238"/>
    </source>
</evidence>
<evidence type="ECO:0000259" key="21">
    <source>
        <dbReference type="PROSITE" id="PS50002"/>
    </source>
</evidence>
<keyword evidence="9" id="KW-0735">Signal-anchor</keyword>
<evidence type="ECO:0000256" key="4">
    <source>
        <dbReference type="ARBA" id="ARBA00018201"/>
    </source>
</evidence>
<evidence type="ECO:0000256" key="8">
    <source>
        <dbReference type="ARBA" id="ARBA00022692"/>
    </source>
</evidence>
<dbReference type="InterPro" id="IPR027350">
    <property type="entry name" value="GT23_dom"/>
</dbReference>
<keyword evidence="13 18" id="KW-1015">Disulfide bond</keyword>
<evidence type="ECO:0000256" key="15">
    <source>
        <dbReference type="PIRNR" id="PIRNR000472"/>
    </source>
</evidence>
<keyword evidence="12 15" id="KW-0472">Membrane</keyword>
<keyword evidence="5 19" id="KW-0728">SH3 domain</keyword>
<dbReference type="GO" id="GO:0006487">
    <property type="term" value="P:protein N-linked glycosylation"/>
    <property type="evidence" value="ECO:0007669"/>
    <property type="project" value="TreeGrafter"/>
</dbReference>
<feature type="short sequence motif" description="SH3-binding" evidence="17">
    <location>
        <begin position="297"/>
        <end position="303"/>
    </location>
</feature>
<dbReference type="GO" id="GO:0008424">
    <property type="term" value="F:glycoprotein 6-alpha-L-fucosyltransferase activity"/>
    <property type="evidence" value="ECO:0007669"/>
    <property type="project" value="UniProtKB-EC"/>
</dbReference>
<protein>
    <recommendedName>
        <fullName evidence="4 15">Alpha-(1,6)-fucosyltransferase</fullName>
        <ecNumber evidence="3 15">2.4.1.68</ecNumber>
    </recommendedName>
</protein>
<evidence type="ECO:0000256" key="19">
    <source>
        <dbReference type="PROSITE-ProRule" id="PRU00192"/>
    </source>
</evidence>
<evidence type="ECO:0000256" key="1">
    <source>
        <dbReference type="ARBA" id="ARBA00004447"/>
    </source>
</evidence>
<feature type="domain" description="GT23" evidence="22">
    <location>
        <begin position="207"/>
        <end position="491"/>
    </location>
</feature>
<dbReference type="FunFam" id="3.40.50.11350:FF:000001">
    <property type="entry name" value="Alpha-(1,6)-fucosyltransferase"/>
    <property type="match status" value="1"/>
</dbReference>
<evidence type="ECO:0000256" key="6">
    <source>
        <dbReference type="ARBA" id="ARBA00022676"/>
    </source>
</evidence>
<dbReference type="EMBL" id="GHBY01000708">
    <property type="protein sequence ID" value="MUP40885.1"/>
    <property type="molecule type" value="Transcribed_RNA"/>
</dbReference>
<dbReference type="PROSITE" id="PS50002">
    <property type="entry name" value="SH3"/>
    <property type="match status" value="1"/>
</dbReference>
<keyword evidence="10" id="KW-1133">Transmembrane helix</keyword>
<comment type="catalytic activity">
    <reaction evidence="14 15">
        <text>N(4)-{beta-D-GlcNAc-(1-&gt;2)-alpha-D-Man-(1-&gt;3)-[beta-D-GlcNAc-(1-&gt;2)-alpha-D-Man-(1-&gt;6)]-beta-D-Man-(1-&gt;4)-beta-D-GlcNAc-(1-&gt;4)-beta-D-GlcNAc}-L-asparaginyl-[protein] + GDP-beta-L-fucose = an N(4)-{beta-D-GlcNAc-(1-&gt;2)-alpha-D-Man-(1-&gt;3)-[beta-D-GlcNAc-(1-&gt;2)-alpha-D-Man-(1-&gt;6)]-beta-D-Man-(1-&gt;4)-beta-D-GlcNAc-(1-&gt;4)-[alpha-L-Fuc-(1-&gt;6)]-beta-D-GlcNAc}-L-asparaginyl-[protein] + GDP + H(+)</text>
        <dbReference type="Rhea" id="RHEA:12985"/>
        <dbReference type="Rhea" id="RHEA-COMP:13526"/>
        <dbReference type="Rhea" id="RHEA-COMP:13532"/>
        <dbReference type="ChEBI" id="CHEBI:15378"/>
        <dbReference type="ChEBI" id="CHEBI:57273"/>
        <dbReference type="ChEBI" id="CHEBI:58189"/>
        <dbReference type="ChEBI" id="CHEBI:60651"/>
        <dbReference type="ChEBI" id="CHEBI:137207"/>
        <dbReference type="EC" id="2.4.1.68"/>
    </reaction>
</comment>
<dbReference type="PROSITE" id="PS51659">
    <property type="entry name" value="GT23"/>
    <property type="match status" value="1"/>
</dbReference>
<evidence type="ECO:0000256" key="16">
    <source>
        <dbReference type="PIRSR" id="PIRSR000472-50"/>
    </source>
</evidence>
<dbReference type="FunFam" id="2.30.30.40:FF:000070">
    <property type="entry name" value="Alpha-(1,6)-fucosyltransferase"/>
    <property type="match status" value="1"/>
</dbReference>
<comment type="similarity">
    <text evidence="15 20">Belongs to the glycosyltransferase 23 family.</text>
</comment>
<dbReference type="SMART" id="SM00326">
    <property type="entry name" value="SH3"/>
    <property type="match status" value="1"/>
</dbReference>
<dbReference type="PANTHER" id="PTHR13132:SF29">
    <property type="entry name" value="ALPHA-(1,6)-FUCOSYLTRANSFERASE"/>
    <property type="match status" value="1"/>
</dbReference>
<accession>A0A646QIG9</accession>
<dbReference type="Gene3D" id="3.40.50.11350">
    <property type="match status" value="1"/>
</dbReference>
<evidence type="ECO:0000256" key="18">
    <source>
        <dbReference type="PIRSR" id="PIRSR000472-52"/>
    </source>
</evidence>
<name>A0A646QIG9_9MYRI</name>
<evidence type="ECO:0000256" key="3">
    <source>
        <dbReference type="ARBA" id="ARBA00012660"/>
    </source>
</evidence>
<comment type="function">
    <text evidence="15">Catalyzes the addition of fucose in alpha 1-6 linkage to the first GlcNAc residue, next to the peptide chains in N-glycans.</text>
</comment>
<evidence type="ECO:0000256" key="2">
    <source>
        <dbReference type="ARBA" id="ARBA00004922"/>
    </source>
</evidence>
<dbReference type="Pfam" id="PF19745">
    <property type="entry name" value="FUT8_N_cat"/>
    <property type="match status" value="1"/>
</dbReference>
<dbReference type="InterPro" id="IPR035653">
    <property type="entry name" value="Fut8_SH3"/>
</dbReference>
<feature type="disulfide bond" evidence="18">
    <location>
        <begin position="213"/>
        <end position="231"/>
    </location>
</feature>
<evidence type="ECO:0000256" key="5">
    <source>
        <dbReference type="ARBA" id="ARBA00022443"/>
    </source>
</evidence>
<dbReference type="InterPro" id="IPR001452">
    <property type="entry name" value="SH3_domain"/>
</dbReference>
<reference evidence="23" key="1">
    <citation type="submission" date="2018-11" db="EMBL/GenBank/DDBJ databases">
        <title>Venom-gland transcriptomics and venom proteomics of the Florida green centipede (Hemiscolopendra marginata) reveal sex-based variation in a centipede venom.</title>
        <authorList>
            <person name="Nystrom G.S."/>
            <person name="Ward M.J."/>
            <person name="Ellsworth S.A."/>
            <person name="Rokyta D.R."/>
        </authorList>
    </citation>
    <scope>NUCLEOTIDE SEQUENCE</scope>
    <source>
        <tissue evidence="23">Venom gland</tissue>
    </source>
</reference>
<feature type="disulfide bond" evidence="18">
    <location>
        <begin position="205"/>
        <end position="267"/>
    </location>
</feature>
<dbReference type="InterPro" id="IPR036028">
    <property type="entry name" value="SH3-like_dom_sf"/>
</dbReference>
<dbReference type="EC" id="2.4.1.68" evidence="3 15"/>
<dbReference type="PIRSF" id="PIRSF000472">
    <property type="entry name" value="Alpha1_6FUT_euk"/>
    <property type="match status" value="1"/>
</dbReference>
<evidence type="ECO:0000256" key="10">
    <source>
        <dbReference type="ARBA" id="ARBA00022989"/>
    </source>
</evidence>
<keyword evidence="6 15" id="KW-0328">Glycosyltransferase</keyword>
<feature type="domain" description="SH3" evidence="21">
    <location>
        <begin position="500"/>
        <end position="561"/>
    </location>
</feature>
<dbReference type="GO" id="GO:0032580">
    <property type="term" value="C:Golgi cisterna membrane"/>
    <property type="evidence" value="ECO:0007669"/>
    <property type="project" value="UniProtKB-SubCell"/>
</dbReference>
<dbReference type="PANTHER" id="PTHR13132">
    <property type="entry name" value="ALPHA- 1,6 -FUCOSYLTRANSFERASE"/>
    <property type="match status" value="1"/>
</dbReference>
<dbReference type="AlphaFoldDB" id="A0A646QIG9"/>
<keyword evidence="11 15" id="KW-0333">Golgi apparatus</keyword>
<dbReference type="Gene3D" id="2.30.30.40">
    <property type="entry name" value="SH3 Domains"/>
    <property type="match status" value="1"/>
</dbReference>
<evidence type="ECO:0000256" key="7">
    <source>
        <dbReference type="ARBA" id="ARBA00022679"/>
    </source>
</evidence>
<dbReference type="CDD" id="cd11300">
    <property type="entry name" value="Fut8_like"/>
    <property type="match status" value="1"/>
</dbReference>
<dbReference type="CDD" id="cd11792">
    <property type="entry name" value="SH3_Fut8"/>
    <property type="match status" value="1"/>
</dbReference>
<comment type="subcellular location">
    <subcellularLocation>
        <location evidence="1">Golgi apparatus</location>
        <location evidence="1">Golgi stack membrane</location>
        <topology evidence="1">Single-pass type II membrane protein</topology>
    </subcellularLocation>
</comment>
<organism evidence="23">
    <name type="scientific">Hemiscolopendra marginata</name>
    <dbReference type="NCBI Taxonomy" id="943146"/>
    <lineage>
        <taxon>Eukaryota</taxon>
        <taxon>Metazoa</taxon>
        <taxon>Ecdysozoa</taxon>
        <taxon>Arthropoda</taxon>
        <taxon>Myriapoda</taxon>
        <taxon>Chilopoda</taxon>
        <taxon>Pleurostigmophora</taxon>
        <taxon>Scolopendromorpha</taxon>
        <taxon>Scolopendridae</taxon>
        <taxon>Hemiscolopendra</taxon>
    </lineage>
</organism>
<evidence type="ECO:0000256" key="12">
    <source>
        <dbReference type="ARBA" id="ARBA00023136"/>
    </source>
</evidence>
<feature type="disulfide bond" evidence="18">
    <location>
        <begin position="463"/>
        <end position="470"/>
    </location>
</feature>
<evidence type="ECO:0000256" key="11">
    <source>
        <dbReference type="ARBA" id="ARBA00023034"/>
    </source>
</evidence>
<dbReference type="UniPathway" id="UPA00378"/>
<evidence type="ECO:0000256" key="9">
    <source>
        <dbReference type="ARBA" id="ARBA00022968"/>
    </source>
</evidence>
<feature type="region of interest" description="Important for donor substrate binding" evidence="16 20">
    <location>
        <begin position="363"/>
        <end position="364"/>
    </location>
</feature>
<keyword evidence="8" id="KW-0812">Transmembrane</keyword>
<feature type="disulfide bond" evidence="18">
    <location>
        <begin position="219"/>
        <end position="223"/>
    </location>
</feature>
<keyword evidence="7 15" id="KW-0808">Transferase</keyword>
<evidence type="ECO:0000313" key="23">
    <source>
        <dbReference type="EMBL" id="MUP40885.1"/>
    </source>
</evidence>
<dbReference type="InterPro" id="IPR015827">
    <property type="entry name" value="Fut8"/>
</dbReference>
<evidence type="ECO:0000256" key="20">
    <source>
        <dbReference type="PROSITE-ProRule" id="PRU00992"/>
    </source>
</evidence>
<evidence type="ECO:0000256" key="17">
    <source>
        <dbReference type="PIRSR" id="PIRSR000472-51"/>
    </source>
</evidence>
<dbReference type="Gene3D" id="1.10.287.1060">
    <property type="entry name" value="ESAT-6-like"/>
    <property type="match status" value="1"/>
</dbReference>
<dbReference type="SUPFAM" id="SSF50044">
    <property type="entry name" value="SH3-domain"/>
    <property type="match status" value="1"/>
</dbReference>